<dbReference type="GO" id="GO:0004252">
    <property type="term" value="F:serine-type endopeptidase activity"/>
    <property type="evidence" value="ECO:0007669"/>
    <property type="project" value="InterPro"/>
</dbReference>
<evidence type="ECO:0000259" key="1">
    <source>
        <dbReference type="Pfam" id="PF00082"/>
    </source>
</evidence>
<protein>
    <submittedName>
        <fullName evidence="2">S8 family serine peptidase</fullName>
    </submittedName>
</protein>
<feature type="domain" description="Peptidase S8/S53" evidence="1">
    <location>
        <begin position="242"/>
        <end position="436"/>
    </location>
</feature>
<dbReference type="Gene3D" id="3.40.50.200">
    <property type="entry name" value="Peptidase S8/S53 domain"/>
    <property type="match status" value="1"/>
</dbReference>
<dbReference type="SUPFAM" id="SSF52743">
    <property type="entry name" value="Subtilisin-like"/>
    <property type="match status" value="1"/>
</dbReference>
<dbReference type="AlphaFoldDB" id="A0A7X2TLN3"/>
<evidence type="ECO:0000313" key="2">
    <source>
        <dbReference type="EMBL" id="MST67628.1"/>
    </source>
</evidence>
<name>A0A7X2TLN3_9FIRM</name>
<proteinExistence type="predicted"/>
<dbReference type="GO" id="GO:0006508">
    <property type="term" value="P:proteolysis"/>
    <property type="evidence" value="ECO:0007669"/>
    <property type="project" value="InterPro"/>
</dbReference>
<accession>A0A7X2TLN3</accession>
<keyword evidence="3" id="KW-1185">Reference proteome</keyword>
<dbReference type="Pfam" id="PF00082">
    <property type="entry name" value="Peptidase_S8"/>
    <property type="match status" value="1"/>
</dbReference>
<evidence type="ECO:0000313" key="3">
    <source>
        <dbReference type="Proteomes" id="UP000440513"/>
    </source>
</evidence>
<reference evidence="2 3" key="1">
    <citation type="submission" date="2019-08" db="EMBL/GenBank/DDBJ databases">
        <title>In-depth cultivation of the pig gut microbiome towards novel bacterial diversity and tailored functional studies.</title>
        <authorList>
            <person name="Wylensek D."/>
            <person name="Hitch T.C.A."/>
            <person name="Clavel T."/>
        </authorList>
    </citation>
    <scope>NUCLEOTIDE SEQUENCE [LARGE SCALE GENOMIC DNA]</scope>
    <source>
        <strain evidence="2 3">BSM-380-WT-5A</strain>
    </source>
</reference>
<dbReference type="Proteomes" id="UP000440513">
    <property type="component" value="Unassembled WGS sequence"/>
</dbReference>
<dbReference type="InterPro" id="IPR036852">
    <property type="entry name" value="Peptidase_S8/S53_dom_sf"/>
</dbReference>
<organism evidence="2 3">
    <name type="scientific">Oliverpabstia intestinalis</name>
    <dbReference type="NCBI Taxonomy" id="2606633"/>
    <lineage>
        <taxon>Bacteria</taxon>
        <taxon>Bacillati</taxon>
        <taxon>Bacillota</taxon>
        <taxon>Clostridia</taxon>
        <taxon>Lachnospirales</taxon>
        <taxon>Lachnospiraceae</taxon>
        <taxon>Oliverpabstia</taxon>
    </lineage>
</organism>
<gene>
    <name evidence="2" type="ORF">FYJ57_13105</name>
</gene>
<dbReference type="EMBL" id="VUMS01000033">
    <property type="protein sequence ID" value="MST67628.1"/>
    <property type="molecule type" value="Genomic_DNA"/>
</dbReference>
<dbReference type="InterPro" id="IPR000209">
    <property type="entry name" value="Peptidase_S8/S53_dom"/>
</dbReference>
<sequence>MIRKPRPNSHKFPHEYYEAKSRLWNDIDRIQQSIASSEEVFVEDKILCVRLEEKYEAKSYTPSSIVADTSMRLVGGRKYVIDPDTKGKLYFVRAKDGDLAKFKNTLSSTRKDGNQSWKDQICTIRTIDLLQPKEKALGFDEQWTEGDVEVVIHPLGINYQDAINGFFNTTGISPSDAAVRTYDDGLTFVCTKMNAETLTKAMYYNPLRSIKPIEDEWDDPFRMSPITDVAPQLPDVIIKPDLKIGVFDGGVPNDIPLLAPYVTNYDMIDDPPTEKGLEHGCAVSGAILYGDLYGKTRYDKVENPRVSVESFRVRPAKRTGDAEKDFQMYTTIDIIEKVVRERKDIKVFNISMGPRGAIIDDEISRFTYVCDLLSYDVDEGEINPLFVTAAGNDGNLEEPLNRIQAPADMVNGIAVGSYSYTPLGERTVASYSCVGPGREGGKSNLIC</sequence>
<comment type="caution">
    <text evidence="2">The sequence shown here is derived from an EMBL/GenBank/DDBJ whole genome shotgun (WGS) entry which is preliminary data.</text>
</comment>